<dbReference type="FunFam" id="2.60.120.1440:FF:000001">
    <property type="entry name" value="Putative anti-sigma factor"/>
    <property type="match status" value="1"/>
</dbReference>
<dbReference type="STRING" id="1203610.HMPREF1536_02897"/>
<organism evidence="4 5">
    <name type="scientific">Parabacteroides gordonii MS-1 = DSM 23371</name>
    <dbReference type="NCBI Taxonomy" id="1203610"/>
    <lineage>
        <taxon>Bacteria</taxon>
        <taxon>Pseudomonadati</taxon>
        <taxon>Bacteroidota</taxon>
        <taxon>Bacteroidia</taxon>
        <taxon>Bacteroidales</taxon>
        <taxon>Tannerellaceae</taxon>
        <taxon>Parabacteroides</taxon>
    </lineage>
</organism>
<dbReference type="Pfam" id="PF16344">
    <property type="entry name" value="FecR_C"/>
    <property type="match status" value="1"/>
</dbReference>
<dbReference type="InterPro" id="IPR012373">
    <property type="entry name" value="Ferrdict_sens_TM"/>
</dbReference>
<sequence>MSMCLLYKMQKMDTKDIPYELLAKYLSRQCSPDEQELVSSWLAESPGHRVILDNLKNQWEAIRIDTSAYVIPDKTMVWGKIQDRIRRKVEQVPLYTRSLLIRVAGIAATIALVLGFSLSLLFNKDGSWQASRFENVILAPSGQKSQVVLPDGTLVWLNSGSRLSYNYQYSTSDRIVSLEGEAFFDVKKDTQYPFIVKTGAVDVKVHGTAFNVSAYTDEENVMVALLRGKVSLLSADDQHVLTYLSPDQIATVSKNNLSCQVEACDAEIESSWHHNLLKFDGIPADEVWKKLERWYGVDITLSNIDPSRAYWFTVKTESLTELLEMINKITPIEYKLNGKEVTIRYK</sequence>
<feature type="transmembrane region" description="Helical" evidence="1">
    <location>
        <begin position="99"/>
        <end position="122"/>
    </location>
</feature>
<keyword evidence="1" id="KW-1133">Transmembrane helix</keyword>
<dbReference type="PANTHER" id="PTHR30273">
    <property type="entry name" value="PERIPLASMIC SIGNAL SENSOR AND SIGMA FACTOR ACTIVATOR FECR-RELATED"/>
    <property type="match status" value="1"/>
</dbReference>
<name>A0A0F5JCG3_9BACT</name>
<keyword evidence="5" id="KW-1185">Reference proteome</keyword>
<evidence type="ECO:0000256" key="1">
    <source>
        <dbReference type="SAM" id="Phobius"/>
    </source>
</evidence>
<proteinExistence type="predicted"/>
<dbReference type="InterPro" id="IPR006860">
    <property type="entry name" value="FecR"/>
</dbReference>
<accession>A0A0F5JCG3</accession>
<evidence type="ECO:0008006" key="6">
    <source>
        <dbReference type="Google" id="ProtNLM"/>
    </source>
</evidence>
<evidence type="ECO:0000313" key="4">
    <source>
        <dbReference type="EMBL" id="KKB55428.1"/>
    </source>
</evidence>
<keyword evidence="1" id="KW-0812">Transmembrane</keyword>
<dbReference type="HOGENOM" id="CLU_050192_2_2_10"/>
<dbReference type="InterPro" id="IPR032508">
    <property type="entry name" value="FecR_C"/>
</dbReference>
<dbReference type="Gene3D" id="3.55.50.30">
    <property type="match status" value="1"/>
</dbReference>
<dbReference type="GO" id="GO:0016989">
    <property type="term" value="F:sigma factor antagonist activity"/>
    <property type="evidence" value="ECO:0007669"/>
    <property type="project" value="TreeGrafter"/>
</dbReference>
<comment type="caution">
    <text evidence="4">The sequence shown here is derived from an EMBL/GenBank/DDBJ whole genome shotgun (WGS) entry which is preliminary data.</text>
</comment>
<evidence type="ECO:0000313" key="5">
    <source>
        <dbReference type="Proteomes" id="UP000033035"/>
    </source>
</evidence>
<evidence type="ECO:0000259" key="2">
    <source>
        <dbReference type="Pfam" id="PF04773"/>
    </source>
</evidence>
<dbReference type="PIRSF" id="PIRSF018266">
    <property type="entry name" value="FecR"/>
    <property type="match status" value="1"/>
</dbReference>
<feature type="domain" description="Protein FecR C-terminal" evidence="3">
    <location>
        <begin position="277"/>
        <end position="343"/>
    </location>
</feature>
<dbReference type="Pfam" id="PF04773">
    <property type="entry name" value="FecR"/>
    <property type="match status" value="1"/>
</dbReference>
<protein>
    <recommendedName>
        <fullName evidence="6">FecR protein domain-containing protein</fullName>
    </recommendedName>
</protein>
<gene>
    <name evidence="4" type="ORF">HMPREF1536_02897</name>
</gene>
<feature type="domain" description="FecR protein" evidence="2">
    <location>
        <begin position="138"/>
        <end position="230"/>
    </location>
</feature>
<reference evidence="4 5" key="1">
    <citation type="submission" date="2013-04" db="EMBL/GenBank/DDBJ databases">
        <title>The Genome Sequence of Parabacteroides gordonii DSM 23371.</title>
        <authorList>
            <consortium name="The Broad Institute Genomics Platform"/>
            <person name="Earl A."/>
            <person name="Ward D."/>
            <person name="Feldgarden M."/>
            <person name="Gevers D."/>
            <person name="Martens E."/>
            <person name="Sakamoto M."/>
            <person name="Benno Y."/>
            <person name="Suzuki N."/>
            <person name="Matsunaga N."/>
            <person name="Koshihara K."/>
            <person name="Seki M."/>
            <person name="Komiya H."/>
            <person name="Walker B."/>
            <person name="Young S."/>
            <person name="Zeng Q."/>
            <person name="Gargeya S."/>
            <person name="Fitzgerald M."/>
            <person name="Haas B."/>
            <person name="Abouelleil A."/>
            <person name="Allen A.W."/>
            <person name="Alvarado L."/>
            <person name="Arachchi H.M."/>
            <person name="Berlin A.M."/>
            <person name="Chapman S.B."/>
            <person name="Gainer-Dewar J."/>
            <person name="Goldberg J."/>
            <person name="Griggs A."/>
            <person name="Gujja S."/>
            <person name="Hansen M."/>
            <person name="Howarth C."/>
            <person name="Imamovic A."/>
            <person name="Ireland A."/>
            <person name="Larimer J."/>
            <person name="McCowan C."/>
            <person name="Murphy C."/>
            <person name="Pearson M."/>
            <person name="Poon T.W."/>
            <person name="Priest M."/>
            <person name="Roberts A."/>
            <person name="Saif S."/>
            <person name="Shea T."/>
            <person name="Sisk P."/>
            <person name="Sykes S."/>
            <person name="Wortman J."/>
            <person name="Nusbaum C."/>
            <person name="Birren B."/>
        </authorList>
    </citation>
    <scope>NUCLEOTIDE SEQUENCE [LARGE SCALE GENOMIC DNA]</scope>
    <source>
        <strain evidence="4 5">MS-1</strain>
    </source>
</reference>
<dbReference type="PANTHER" id="PTHR30273:SF2">
    <property type="entry name" value="PROTEIN FECR"/>
    <property type="match status" value="1"/>
</dbReference>
<dbReference type="Gene3D" id="2.60.120.1440">
    <property type="match status" value="1"/>
</dbReference>
<evidence type="ECO:0000259" key="3">
    <source>
        <dbReference type="Pfam" id="PF16344"/>
    </source>
</evidence>
<keyword evidence="1" id="KW-0472">Membrane</keyword>
<dbReference type="AlphaFoldDB" id="A0A0F5JCG3"/>
<dbReference type="EMBL" id="AQHW01000015">
    <property type="protein sequence ID" value="KKB55428.1"/>
    <property type="molecule type" value="Genomic_DNA"/>
</dbReference>
<dbReference type="Proteomes" id="UP000033035">
    <property type="component" value="Unassembled WGS sequence"/>
</dbReference>
<dbReference type="PATRIC" id="fig|1203610.3.peg.2965"/>